<proteinExistence type="predicted"/>
<dbReference type="EMBL" id="HG994366">
    <property type="protein sequence ID" value="CAF1891366.1"/>
    <property type="molecule type" value="Genomic_DNA"/>
</dbReference>
<reference evidence="1" key="1">
    <citation type="submission" date="2021-01" db="EMBL/GenBank/DDBJ databases">
        <authorList>
            <consortium name="Genoscope - CEA"/>
            <person name="William W."/>
        </authorList>
    </citation>
    <scope>NUCLEOTIDE SEQUENCE</scope>
</reference>
<sequence length="79" mass="8734">MKVSWLKKSFHPVLGREPCWVFSFPEESTVCAVPIIDRPGSCVSSYVFSGQWNMHPLGEGAIDKAYSSDSSIQLQLASI</sequence>
<organism evidence="1">
    <name type="scientific">Brassica napus</name>
    <name type="common">Rape</name>
    <dbReference type="NCBI Taxonomy" id="3708"/>
    <lineage>
        <taxon>Eukaryota</taxon>
        <taxon>Viridiplantae</taxon>
        <taxon>Streptophyta</taxon>
        <taxon>Embryophyta</taxon>
        <taxon>Tracheophyta</taxon>
        <taxon>Spermatophyta</taxon>
        <taxon>Magnoliopsida</taxon>
        <taxon>eudicotyledons</taxon>
        <taxon>Gunneridae</taxon>
        <taxon>Pentapetalae</taxon>
        <taxon>rosids</taxon>
        <taxon>malvids</taxon>
        <taxon>Brassicales</taxon>
        <taxon>Brassicaceae</taxon>
        <taxon>Brassiceae</taxon>
        <taxon>Brassica</taxon>
    </lineage>
</organism>
<protein>
    <submittedName>
        <fullName evidence="1">(rape) hypothetical protein</fullName>
    </submittedName>
</protein>
<evidence type="ECO:0000313" key="1">
    <source>
        <dbReference type="EMBL" id="CAF1891366.1"/>
    </source>
</evidence>
<gene>
    <name evidence="1" type="ORF">DARMORV10_C02P12540.1</name>
</gene>
<accession>A0A816K3A2</accession>
<dbReference type="AlphaFoldDB" id="A0A816K3A2"/>
<dbReference type="Proteomes" id="UP001295469">
    <property type="component" value="Chromosome C02"/>
</dbReference>
<name>A0A816K3A2_BRANA</name>